<evidence type="ECO:0000313" key="8">
    <source>
        <dbReference type="Proteomes" id="UP000030669"/>
    </source>
</evidence>
<dbReference type="HOGENOM" id="CLU_122021_2_2_1"/>
<gene>
    <name evidence="7" type="ORF">GLOTRDRAFT_48828</name>
</gene>
<keyword evidence="8" id="KW-1185">Reference proteome</keyword>
<evidence type="ECO:0000313" key="7">
    <source>
        <dbReference type="EMBL" id="EPQ51609.1"/>
    </source>
</evidence>
<keyword evidence="5 6" id="KW-0472">Membrane</keyword>
<accession>S7RGE4</accession>
<feature type="transmembrane region" description="Helical" evidence="6">
    <location>
        <begin position="34"/>
        <end position="55"/>
    </location>
</feature>
<evidence type="ECO:0000256" key="6">
    <source>
        <dbReference type="SAM" id="Phobius"/>
    </source>
</evidence>
<organism evidence="7 8">
    <name type="scientific">Gloeophyllum trabeum (strain ATCC 11539 / FP-39264 / Madison 617)</name>
    <name type="common">Brown rot fungus</name>
    <dbReference type="NCBI Taxonomy" id="670483"/>
    <lineage>
        <taxon>Eukaryota</taxon>
        <taxon>Fungi</taxon>
        <taxon>Dikarya</taxon>
        <taxon>Basidiomycota</taxon>
        <taxon>Agaricomycotina</taxon>
        <taxon>Agaricomycetes</taxon>
        <taxon>Gloeophyllales</taxon>
        <taxon>Gloeophyllaceae</taxon>
        <taxon>Gloeophyllum</taxon>
    </lineage>
</organism>
<reference evidence="7 8" key="1">
    <citation type="journal article" date="2012" name="Science">
        <title>The Paleozoic origin of enzymatic lignin decomposition reconstructed from 31 fungal genomes.</title>
        <authorList>
            <person name="Floudas D."/>
            <person name="Binder M."/>
            <person name="Riley R."/>
            <person name="Barry K."/>
            <person name="Blanchette R.A."/>
            <person name="Henrissat B."/>
            <person name="Martinez A.T."/>
            <person name="Otillar R."/>
            <person name="Spatafora J.W."/>
            <person name="Yadav J.S."/>
            <person name="Aerts A."/>
            <person name="Benoit I."/>
            <person name="Boyd A."/>
            <person name="Carlson A."/>
            <person name="Copeland A."/>
            <person name="Coutinho P.M."/>
            <person name="de Vries R.P."/>
            <person name="Ferreira P."/>
            <person name="Findley K."/>
            <person name="Foster B."/>
            <person name="Gaskell J."/>
            <person name="Glotzer D."/>
            <person name="Gorecki P."/>
            <person name="Heitman J."/>
            <person name="Hesse C."/>
            <person name="Hori C."/>
            <person name="Igarashi K."/>
            <person name="Jurgens J.A."/>
            <person name="Kallen N."/>
            <person name="Kersten P."/>
            <person name="Kohler A."/>
            <person name="Kuees U."/>
            <person name="Kumar T.K.A."/>
            <person name="Kuo A."/>
            <person name="LaButti K."/>
            <person name="Larrondo L.F."/>
            <person name="Lindquist E."/>
            <person name="Ling A."/>
            <person name="Lombard V."/>
            <person name="Lucas S."/>
            <person name="Lundell T."/>
            <person name="Martin R."/>
            <person name="McLaughlin D.J."/>
            <person name="Morgenstern I."/>
            <person name="Morin E."/>
            <person name="Murat C."/>
            <person name="Nagy L.G."/>
            <person name="Nolan M."/>
            <person name="Ohm R.A."/>
            <person name="Patyshakuliyeva A."/>
            <person name="Rokas A."/>
            <person name="Ruiz-Duenas F.J."/>
            <person name="Sabat G."/>
            <person name="Salamov A."/>
            <person name="Samejima M."/>
            <person name="Schmutz J."/>
            <person name="Slot J.C."/>
            <person name="St John F."/>
            <person name="Stenlid J."/>
            <person name="Sun H."/>
            <person name="Sun S."/>
            <person name="Syed K."/>
            <person name="Tsang A."/>
            <person name="Wiebenga A."/>
            <person name="Young D."/>
            <person name="Pisabarro A."/>
            <person name="Eastwood D.C."/>
            <person name="Martin F."/>
            <person name="Cullen D."/>
            <person name="Grigoriev I.V."/>
            <person name="Hibbett D.S."/>
        </authorList>
    </citation>
    <scope>NUCLEOTIDE SEQUENCE [LARGE SCALE GENOMIC DNA]</scope>
    <source>
        <strain evidence="7 8">ATCC 11539</strain>
    </source>
</reference>
<dbReference type="KEGG" id="gtr:GLOTRDRAFT_48828"/>
<dbReference type="AlphaFoldDB" id="S7RGE4"/>
<dbReference type="Pfam" id="PF11779">
    <property type="entry name" value="SPT_ssu-like"/>
    <property type="match status" value="1"/>
</dbReference>
<dbReference type="RefSeq" id="XP_007869892.1">
    <property type="nucleotide sequence ID" value="XM_007871701.1"/>
</dbReference>
<dbReference type="OrthoDB" id="202672at2759"/>
<protein>
    <submittedName>
        <fullName evidence="7">Uncharacterized protein</fullName>
    </submittedName>
</protein>
<evidence type="ECO:0000256" key="1">
    <source>
        <dbReference type="ARBA" id="ARBA00004477"/>
    </source>
</evidence>
<sequence length="93" mass="10892">MKAPEGKLGMFLWRRRMWLEATFGTSLLEPWEKMTLVVIWSLLMTLIVTGAVKYLPQHLYFIQRRAVYYIVGREGDIQDLVHDGWASGEHPEL</sequence>
<evidence type="ECO:0000256" key="3">
    <source>
        <dbReference type="ARBA" id="ARBA00022824"/>
    </source>
</evidence>
<keyword evidence="4 6" id="KW-1133">Transmembrane helix</keyword>
<evidence type="ECO:0000256" key="2">
    <source>
        <dbReference type="ARBA" id="ARBA00022692"/>
    </source>
</evidence>
<dbReference type="GeneID" id="19306603"/>
<keyword evidence="2 6" id="KW-0812">Transmembrane</keyword>
<proteinExistence type="predicted"/>
<evidence type="ECO:0000256" key="5">
    <source>
        <dbReference type="ARBA" id="ARBA00023136"/>
    </source>
</evidence>
<dbReference type="Proteomes" id="UP000030669">
    <property type="component" value="Unassembled WGS sequence"/>
</dbReference>
<dbReference type="EMBL" id="KB469310">
    <property type="protein sequence ID" value="EPQ51609.1"/>
    <property type="molecule type" value="Genomic_DNA"/>
</dbReference>
<dbReference type="GO" id="GO:0005789">
    <property type="term" value="C:endoplasmic reticulum membrane"/>
    <property type="evidence" value="ECO:0007669"/>
    <property type="project" value="UniProtKB-SubCell"/>
</dbReference>
<keyword evidence="3" id="KW-0256">Endoplasmic reticulum</keyword>
<dbReference type="InterPro" id="IPR024512">
    <property type="entry name" value="Ser_palmitoyltrfase_ssu-like"/>
</dbReference>
<evidence type="ECO:0000256" key="4">
    <source>
        <dbReference type="ARBA" id="ARBA00022989"/>
    </source>
</evidence>
<name>S7RGE4_GLOTA</name>
<comment type="subcellular location">
    <subcellularLocation>
        <location evidence="1">Endoplasmic reticulum membrane</location>
        <topology evidence="1">Multi-pass membrane protein</topology>
    </subcellularLocation>
</comment>
<dbReference type="OMA" id="YHEWRRE"/>
<dbReference type="eggNOG" id="ENOG502SGA0">
    <property type="taxonomic scope" value="Eukaryota"/>
</dbReference>